<comment type="caution">
    <text evidence="1">The sequence shown here is derived from an EMBL/GenBank/DDBJ whole genome shotgun (WGS) entry which is preliminary data.</text>
</comment>
<sequence>MNNLSLVPLGSLTDTNGKPLVDIQHSPERGLVYVQWFGNLTSREVVQVARSYLDIQTKLHNPLLLNDKRLATGDWSEAMEWLEYEWLPACIHAGLRTIAYVFSPDMHNQLASLDFYERVQQHLHLKLFYDMPAALQWLQQRSQSSASGFEAMDTST</sequence>
<evidence type="ECO:0000313" key="2">
    <source>
        <dbReference type="Proteomes" id="UP000197277"/>
    </source>
</evidence>
<dbReference type="Proteomes" id="UP000197277">
    <property type="component" value="Unassembled WGS sequence"/>
</dbReference>
<protein>
    <recommendedName>
        <fullName evidence="3">STAS/SEC14 domain-containing protein</fullName>
    </recommendedName>
</protein>
<evidence type="ECO:0000313" key="1">
    <source>
        <dbReference type="EMBL" id="OWP63237.1"/>
    </source>
</evidence>
<gene>
    <name evidence="1" type="ORF">CDA63_10305</name>
</gene>
<keyword evidence="2" id="KW-1185">Reference proteome</keyword>
<dbReference type="RefSeq" id="WP_088464374.1">
    <property type="nucleotide sequence ID" value="NZ_NIRR01000014.1"/>
</dbReference>
<organism evidence="1 2">
    <name type="scientific">Hymenobacter amundsenii</name>
    <dbReference type="NCBI Taxonomy" id="2006685"/>
    <lineage>
        <taxon>Bacteria</taxon>
        <taxon>Pseudomonadati</taxon>
        <taxon>Bacteroidota</taxon>
        <taxon>Cytophagia</taxon>
        <taxon>Cytophagales</taxon>
        <taxon>Hymenobacteraceae</taxon>
        <taxon>Hymenobacter</taxon>
    </lineage>
</organism>
<evidence type="ECO:0008006" key="3">
    <source>
        <dbReference type="Google" id="ProtNLM"/>
    </source>
</evidence>
<accession>A0A2D0AFU6</accession>
<dbReference type="EMBL" id="NIRR01000014">
    <property type="protein sequence ID" value="OWP63237.1"/>
    <property type="molecule type" value="Genomic_DNA"/>
</dbReference>
<reference evidence="1 2" key="1">
    <citation type="submission" date="2017-06" db="EMBL/GenBank/DDBJ databases">
        <title>Hymenobacter amundsenii sp. nov. isolated from regoliths in Antarctica.</title>
        <authorList>
            <person name="Sedlacek I."/>
            <person name="Kralova S."/>
            <person name="Pantucek R."/>
            <person name="Svec P."/>
            <person name="Holochova P."/>
            <person name="Stankova E."/>
            <person name="Vrbovska V."/>
            <person name="Busse H.-J."/>
        </authorList>
    </citation>
    <scope>NUCLEOTIDE SEQUENCE [LARGE SCALE GENOMIC DNA]</scope>
    <source>
        <strain evidence="1 2">CCM 8682</strain>
    </source>
</reference>
<dbReference type="AlphaFoldDB" id="A0A2D0AFU6"/>
<proteinExistence type="predicted"/>
<dbReference type="OrthoDB" id="852227at2"/>
<name>A0A2D0AFU6_9BACT</name>